<feature type="transmembrane region" description="Helical" evidence="5">
    <location>
        <begin position="98"/>
        <end position="118"/>
    </location>
</feature>
<keyword evidence="4 5" id="KW-0472">Membrane</keyword>
<evidence type="ECO:0000256" key="2">
    <source>
        <dbReference type="ARBA" id="ARBA00022692"/>
    </source>
</evidence>
<dbReference type="Pfam" id="PF13564">
    <property type="entry name" value="DoxX_2"/>
    <property type="match status" value="1"/>
</dbReference>
<evidence type="ECO:0000313" key="7">
    <source>
        <dbReference type="Proteomes" id="UP000823521"/>
    </source>
</evidence>
<dbReference type="Proteomes" id="UP000823521">
    <property type="component" value="Unassembled WGS sequence"/>
</dbReference>
<organism evidence="6 7">
    <name type="scientific">Micromonospora echinofusca</name>
    <dbReference type="NCBI Taxonomy" id="47858"/>
    <lineage>
        <taxon>Bacteria</taxon>
        <taxon>Bacillati</taxon>
        <taxon>Actinomycetota</taxon>
        <taxon>Actinomycetes</taxon>
        <taxon>Micromonosporales</taxon>
        <taxon>Micromonosporaceae</taxon>
        <taxon>Micromonospora</taxon>
    </lineage>
</organism>
<evidence type="ECO:0000256" key="5">
    <source>
        <dbReference type="SAM" id="Phobius"/>
    </source>
</evidence>
<feature type="transmembrane region" description="Helical" evidence="5">
    <location>
        <begin position="71"/>
        <end position="91"/>
    </location>
</feature>
<proteinExistence type="predicted"/>
<dbReference type="RefSeq" id="WP_208816022.1">
    <property type="nucleotide sequence ID" value="NZ_WVUH01000256.1"/>
</dbReference>
<dbReference type="EMBL" id="WVUH01000256">
    <property type="protein sequence ID" value="MBO4209047.1"/>
    <property type="molecule type" value="Genomic_DNA"/>
</dbReference>
<reference evidence="6 7" key="1">
    <citation type="submission" date="2019-12" db="EMBL/GenBank/DDBJ databases">
        <title>Whole genome sequencing of endophytic Actinobacterium Micromonospora sp. MPMI6T.</title>
        <authorList>
            <person name="Evv R."/>
            <person name="Podile A.R."/>
        </authorList>
    </citation>
    <scope>NUCLEOTIDE SEQUENCE [LARGE SCALE GENOMIC DNA]</scope>
    <source>
        <strain evidence="6 7">MPMI6</strain>
    </source>
</reference>
<comment type="subcellular location">
    <subcellularLocation>
        <location evidence="1">Membrane</location>
        <topology evidence="1">Multi-pass membrane protein</topology>
    </subcellularLocation>
</comment>
<accession>A0ABS3VWX7</accession>
<evidence type="ECO:0000313" key="6">
    <source>
        <dbReference type="EMBL" id="MBO4209047.1"/>
    </source>
</evidence>
<sequence length="123" mass="12671">MNVLLWIVQIGIAVAFTSAGLVKLTQPVAKLRDGMPWARAVPGFAVRALGAVELLTAIGLVVPAATGTASVLTPVAALVVVLVMICSVPVFARMGDRVAIALSLLVLVLAALLAWARFGPYPA</sequence>
<comment type="caution">
    <text evidence="6">The sequence shown here is derived from an EMBL/GenBank/DDBJ whole genome shotgun (WGS) entry which is preliminary data.</text>
</comment>
<keyword evidence="3 5" id="KW-1133">Transmembrane helix</keyword>
<keyword evidence="2 5" id="KW-0812">Transmembrane</keyword>
<gene>
    <name evidence="6" type="ORF">GSF22_24040</name>
</gene>
<feature type="transmembrane region" description="Helical" evidence="5">
    <location>
        <begin position="44"/>
        <end position="65"/>
    </location>
</feature>
<evidence type="ECO:0000256" key="3">
    <source>
        <dbReference type="ARBA" id="ARBA00022989"/>
    </source>
</evidence>
<name>A0ABS3VWX7_MICEH</name>
<evidence type="ECO:0000256" key="4">
    <source>
        <dbReference type="ARBA" id="ARBA00023136"/>
    </source>
</evidence>
<evidence type="ECO:0000256" key="1">
    <source>
        <dbReference type="ARBA" id="ARBA00004141"/>
    </source>
</evidence>
<protein>
    <submittedName>
        <fullName evidence="6">DoxX family protein</fullName>
    </submittedName>
</protein>
<keyword evidence="7" id="KW-1185">Reference proteome</keyword>
<feature type="transmembrane region" description="Helical" evidence="5">
    <location>
        <begin position="6"/>
        <end position="24"/>
    </location>
</feature>
<dbReference type="InterPro" id="IPR032808">
    <property type="entry name" value="DoxX"/>
</dbReference>